<dbReference type="GO" id="GO:0003677">
    <property type="term" value="F:DNA binding"/>
    <property type="evidence" value="ECO:0007669"/>
    <property type="project" value="UniProtKB-KW"/>
</dbReference>
<dbReference type="InterPro" id="IPR039425">
    <property type="entry name" value="RNA_pol_sigma-70-like"/>
</dbReference>
<evidence type="ECO:0000259" key="6">
    <source>
        <dbReference type="Pfam" id="PF04542"/>
    </source>
</evidence>
<protein>
    <submittedName>
        <fullName evidence="8">RNA polymerase subunit sigma-24</fullName>
    </submittedName>
</protein>
<comment type="caution">
    <text evidence="8">The sequence shown here is derived from an EMBL/GenBank/DDBJ whole genome shotgun (WGS) entry which is preliminary data.</text>
</comment>
<reference evidence="8 9" key="1">
    <citation type="submission" date="2019-10" db="EMBL/GenBank/DDBJ databases">
        <title>Dictyobacter vulcani sp. nov., within the class Ktedonobacteria, isolated from soil of volcanic Mt. Zao.</title>
        <authorList>
            <person name="Zheng Y."/>
            <person name="Wang C.M."/>
            <person name="Sakai Y."/>
            <person name="Abe K."/>
            <person name="Yokota A."/>
            <person name="Yabe S."/>
        </authorList>
    </citation>
    <scope>NUCLEOTIDE SEQUENCE [LARGE SCALE GENOMIC DNA]</scope>
    <source>
        <strain evidence="8 9">W12</strain>
    </source>
</reference>
<evidence type="ECO:0000313" key="8">
    <source>
        <dbReference type="EMBL" id="GER88657.1"/>
    </source>
</evidence>
<dbReference type="RefSeq" id="WP_151756533.1">
    <property type="nucleotide sequence ID" value="NZ_BKZW01000001.1"/>
</dbReference>
<dbReference type="InterPro" id="IPR036388">
    <property type="entry name" value="WH-like_DNA-bd_sf"/>
</dbReference>
<dbReference type="Gene3D" id="1.10.10.10">
    <property type="entry name" value="Winged helix-like DNA-binding domain superfamily/Winged helix DNA-binding domain"/>
    <property type="match status" value="1"/>
</dbReference>
<evidence type="ECO:0000256" key="4">
    <source>
        <dbReference type="ARBA" id="ARBA00023125"/>
    </source>
</evidence>
<comment type="similarity">
    <text evidence="1">Belongs to the sigma-70 factor family. ECF subfamily.</text>
</comment>
<feature type="domain" description="RNA polymerase sigma factor 70 region 4 type 2" evidence="7">
    <location>
        <begin position="138"/>
        <end position="190"/>
    </location>
</feature>
<dbReference type="Gene3D" id="1.10.1740.10">
    <property type="match status" value="1"/>
</dbReference>
<organism evidence="8 9">
    <name type="scientific">Dictyobacter vulcani</name>
    <dbReference type="NCBI Taxonomy" id="2607529"/>
    <lineage>
        <taxon>Bacteria</taxon>
        <taxon>Bacillati</taxon>
        <taxon>Chloroflexota</taxon>
        <taxon>Ktedonobacteria</taxon>
        <taxon>Ktedonobacterales</taxon>
        <taxon>Dictyobacteraceae</taxon>
        <taxon>Dictyobacter</taxon>
    </lineage>
</organism>
<dbReference type="PANTHER" id="PTHR43133">
    <property type="entry name" value="RNA POLYMERASE ECF-TYPE SIGMA FACTO"/>
    <property type="match status" value="1"/>
</dbReference>
<dbReference type="AlphaFoldDB" id="A0A5J4KQK7"/>
<dbReference type="Pfam" id="PF04542">
    <property type="entry name" value="Sigma70_r2"/>
    <property type="match status" value="1"/>
</dbReference>
<evidence type="ECO:0000256" key="2">
    <source>
        <dbReference type="ARBA" id="ARBA00023015"/>
    </source>
</evidence>
<dbReference type="GO" id="GO:0006352">
    <property type="term" value="P:DNA-templated transcription initiation"/>
    <property type="evidence" value="ECO:0007669"/>
    <property type="project" value="InterPro"/>
</dbReference>
<dbReference type="SUPFAM" id="SSF88659">
    <property type="entry name" value="Sigma3 and sigma4 domains of RNA polymerase sigma factors"/>
    <property type="match status" value="1"/>
</dbReference>
<dbReference type="NCBIfam" id="TIGR02937">
    <property type="entry name" value="sigma70-ECF"/>
    <property type="match status" value="1"/>
</dbReference>
<evidence type="ECO:0000256" key="1">
    <source>
        <dbReference type="ARBA" id="ARBA00010641"/>
    </source>
</evidence>
<accession>A0A5J4KQK7</accession>
<dbReference type="InterPro" id="IPR013325">
    <property type="entry name" value="RNA_pol_sigma_r2"/>
</dbReference>
<dbReference type="InterPro" id="IPR013324">
    <property type="entry name" value="RNA_pol_sigma_r3/r4-like"/>
</dbReference>
<evidence type="ECO:0000256" key="3">
    <source>
        <dbReference type="ARBA" id="ARBA00023082"/>
    </source>
</evidence>
<proteinExistence type="inferred from homology"/>
<dbReference type="PANTHER" id="PTHR43133:SF8">
    <property type="entry name" value="RNA POLYMERASE SIGMA FACTOR HI_1459-RELATED"/>
    <property type="match status" value="1"/>
</dbReference>
<evidence type="ECO:0000256" key="5">
    <source>
        <dbReference type="ARBA" id="ARBA00023163"/>
    </source>
</evidence>
<dbReference type="GO" id="GO:0016987">
    <property type="term" value="F:sigma factor activity"/>
    <property type="evidence" value="ECO:0007669"/>
    <property type="project" value="UniProtKB-KW"/>
</dbReference>
<dbReference type="InterPro" id="IPR007627">
    <property type="entry name" value="RNA_pol_sigma70_r2"/>
</dbReference>
<dbReference type="EMBL" id="BKZW01000001">
    <property type="protein sequence ID" value="GER88657.1"/>
    <property type="molecule type" value="Genomic_DNA"/>
</dbReference>
<keyword evidence="2" id="KW-0805">Transcription regulation</keyword>
<evidence type="ECO:0000259" key="7">
    <source>
        <dbReference type="Pfam" id="PF08281"/>
    </source>
</evidence>
<dbReference type="Pfam" id="PF08281">
    <property type="entry name" value="Sigma70_r4_2"/>
    <property type="match status" value="1"/>
</dbReference>
<sequence>MDKLARDEEEKLIARSQHGDVEAFNQLIQQYQQIMYGTVFRMLGDSDTAADVTQDAFIAAFKAIRSYRGGSSFRAWLLRIGSNQACDHWRRVQRHPTSSLDMLTNEEEPRNFSALETLILTGPEGNPEEAMLTMELQEIIQRGLRELPLEQRTAVVLYDIQGLSYEEVAQAMETNLGTVRSRLSRGRARMRTYLQQHQELLPRNYRLT</sequence>
<keyword evidence="5" id="KW-0804">Transcription</keyword>
<keyword evidence="4" id="KW-0238">DNA-binding</keyword>
<name>A0A5J4KQK7_9CHLR</name>
<keyword evidence="9" id="KW-1185">Reference proteome</keyword>
<dbReference type="InterPro" id="IPR013249">
    <property type="entry name" value="RNA_pol_sigma70_r4_t2"/>
</dbReference>
<dbReference type="CDD" id="cd06171">
    <property type="entry name" value="Sigma70_r4"/>
    <property type="match status" value="1"/>
</dbReference>
<gene>
    <name evidence="8" type="ORF">KDW_28190</name>
</gene>
<dbReference type="SUPFAM" id="SSF88946">
    <property type="entry name" value="Sigma2 domain of RNA polymerase sigma factors"/>
    <property type="match status" value="1"/>
</dbReference>
<keyword evidence="3" id="KW-0731">Sigma factor</keyword>
<feature type="domain" description="RNA polymerase sigma-70 region 2" evidence="6">
    <location>
        <begin position="27"/>
        <end position="94"/>
    </location>
</feature>
<dbReference type="Proteomes" id="UP000326912">
    <property type="component" value="Unassembled WGS sequence"/>
</dbReference>
<dbReference type="InterPro" id="IPR014284">
    <property type="entry name" value="RNA_pol_sigma-70_dom"/>
</dbReference>
<evidence type="ECO:0000313" key="9">
    <source>
        <dbReference type="Proteomes" id="UP000326912"/>
    </source>
</evidence>